<name>A0A3Q9IQR9_9BACT</name>
<protein>
    <submittedName>
        <fullName evidence="4">FecR family protein</fullName>
    </submittedName>
</protein>
<evidence type="ECO:0000313" key="4">
    <source>
        <dbReference type="EMBL" id="AZS31487.1"/>
    </source>
</evidence>
<keyword evidence="1" id="KW-1133">Transmembrane helix</keyword>
<feature type="domain" description="FecR protein" evidence="2">
    <location>
        <begin position="182"/>
        <end position="276"/>
    </location>
</feature>
<proteinExistence type="predicted"/>
<dbReference type="Proteomes" id="UP000270673">
    <property type="component" value="Chromosome"/>
</dbReference>
<dbReference type="RefSeq" id="WP_106482133.1">
    <property type="nucleotide sequence ID" value="NZ_CP032819.1"/>
</dbReference>
<accession>A0A3Q9IQR9</accession>
<keyword evidence="1" id="KW-0472">Membrane</keyword>
<dbReference type="Pfam" id="PF16344">
    <property type="entry name" value="FecR_C"/>
    <property type="match status" value="1"/>
</dbReference>
<dbReference type="PANTHER" id="PTHR30273:SF2">
    <property type="entry name" value="PROTEIN FECR"/>
    <property type="match status" value="1"/>
</dbReference>
<evidence type="ECO:0000259" key="3">
    <source>
        <dbReference type="Pfam" id="PF16344"/>
    </source>
</evidence>
<dbReference type="EMBL" id="CP032819">
    <property type="protein sequence ID" value="AZS31487.1"/>
    <property type="molecule type" value="Genomic_DNA"/>
</dbReference>
<dbReference type="FunFam" id="2.60.120.1440:FF:000001">
    <property type="entry name" value="Putative anti-sigma factor"/>
    <property type="match status" value="1"/>
</dbReference>
<dbReference type="AlphaFoldDB" id="A0A3Q9IQR9"/>
<dbReference type="InterPro" id="IPR032508">
    <property type="entry name" value="FecR_C"/>
</dbReference>
<dbReference type="InterPro" id="IPR012373">
    <property type="entry name" value="Ferrdict_sens_TM"/>
</dbReference>
<sequence>MEIQNNDRIKQMVVRYVKGELSEEEMDELKRWRDERVEHEELFRNVVSKEKLERGIRRFVKTPEQQELEWNQILNRTVRKKRRSRKMSWMRYAALFILPLLVGGIVYLSWDSTREMELVETSPRIVPGVSMAELVLPDGTKVWLGQEANRALEKGVKNSGDTLNYTEMGSGGMQDSCEIYHTLRVPRGGEYTLVLADGTTVYLNAESELRFPKQFKGKNRKVYLEGEGYFDVRRNEKQPFIVEVKQVEVRVLGTSFGVRAYTGEENVLTTLVQGRVNVEAGGKQVELSPGQQADFNRGNDRLTVAEVDVEQYVGWKDGRLVFDNKPLEFILEELGRWYSFDVFYSNNELKEIPYSLNIKKHEDIAQVLKFVERTGKVKFEINKNTIIVK</sequence>
<dbReference type="GO" id="GO:0016989">
    <property type="term" value="F:sigma factor antagonist activity"/>
    <property type="evidence" value="ECO:0007669"/>
    <property type="project" value="TreeGrafter"/>
</dbReference>
<feature type="transmembrane region" description="Helical" evidence="1">
    <location>
        <begin position="89"/>
        <end position="110"/>
    </location>
</feature>
<feature type="domain" description="Protein FecR C-terminal" evidence="3">
    <location>
        <begin position="319"/>
        <end position="388"/>
    </location>
</feature>
<evidence type="ECO:0000256" key="1">
    <source>
        <dbReference type="SAM" id="Phobius"/>
    </source>
</evidence>
<evidence type="ECO:0000313" key="5">
    <source>
        <dbReference type="Proteomes" id="UP000270673"/>
    </source>
</evidence>
<dbReference type="Gene3D" id="2.60.120.1440">
    <property type="match status" value="1"/>
</dbReference>
<reference evidence="4 5" key="1">
    <citation type="submission" date="2018-10" db="EMBL/GenBank/DDBJ databases">
        <title>Butyricimonas faecalis sp. nov., isolated from human faeces and emended description of the genus Butyricimonas.</title>
        <authorList>
            <person name="Le Roy T."/>
            <person name="Van der Smissen P."/>
            <person name="Paquot A."/>
            <person name="Delzenne N."/>
            <person name="Muccioli G."/>
            <person name="Collet J.-F."/>
            <person name="Cani P.D."/>
        </authorList>
    </citation>
    <scope>NUCLEOTIDE SEQUENCE [LARGE SCALE GENOMIC DNA]</scope>
    <source>
        <strain evidence="4 5">H184</strain>
    </source>
</reference>
<dbReference type="OrthoDB" id="772265at2"/>
<dbReference type="InterPro" id="IPR006860">
    <property type="entry name" value="FecR"/>
</dbReference>
<gene>
    <name evidence="4" type="ORF">D8S85_19350</name>
</gene>
<keyword evidence="1" id="KW-0812">Transmembrane</keyword>
<organism evidence="4 5">
    <name type="scientific">Butyricimonas faecalis</name>
    <dbReference type="NCBI Taxonomy" id="2093856"/>
    <lineage>
        <taxon>Bacteria</taxon>
        <taxon>Pseudomonadati</taxon>
        <taxon>Bacteroidota</taxon>
        <taxon>Bacteroidia</taxon>
        <taxon>Bacteroidales</taxon>
        <taxon>Odoribacteraceae</taxon>
        <taxon>Butyricimonas</taxon>
    </lineage>
</organism>
<dbReference type="Gene3D" id="3.55.50.30">
    <property type="match status" value="1"/>
</dbReference>
<dbReference type="KEGG" id="buy:D8S85_19350"/>
<keyword evidence="5" id="KW-1185">Reference proteome</keyword>
<evidence type="ECO:0000259" key="2">
    <source>
        <dbReference type="Pfam" id="PF04773"/>
    </source>
</evidence>
<dbReference type="PANTHER" id="PTHR30273">
    <property type="entry name" value="PERIPLASMIC SIGNAL SENSOR AND SIGMA FACTOR ACTIVATOR FECR-RELATED"/>
    <property type="match status" value="1"/>
</dbReference>
<dbReference type="Pfam" id="PF04773">
    <property type="entry name" value="FecR"/>
    <property type="match status" value="1"/>
</dbReference>